<accession>A0A8K0TF34</accession>
<protein>
    <submittedName>
        <fullName evidence="2">Uncharacterized protein</fullName>
    </submittedName>
</protein>
<evidence type="ECO:0000256" key="1">
    <source>
        <dbReference type="SAM" id="MobiDB-lite"/>
    </source>
</evidence>
<keyword evidence="3" id="KW-1185">Reference proteome</keyword>
<feature type="region of interest" description="Disordered" evidence="1">
    <location>
        <begin position="1"/>
        <end position="60"/>
    </location>
</feature>
<evidence type="ECO:0000313" key="2">
    <source>
        <dbReference type="EMBL" id="KAH7359432.1"/>
    </source>
</evidence>
<sequence length="260" mass="27646">MATPESSPVFLNPRPLRQTQLPASSLPSLGRLDLAADDVPKDSAESNDQDPPPAYTPPLRSRLQDDIAALFGANPNLVQRLRSMPMPLPASTPRHRVSSPDPDEEPYEELSPINLRISARINVARDNNVIALPYTPADQAKSIAEAIVEAFKKGSVTGDGIPMIDQDGRPRPIRIEVDAGITVEGANNVLGTEAAVMDIMNARHAVMRQRLASVGGGMIAGSTGSTVAGSSASVIEQRRCALAAVENEPPPKRRRTGGEA</sequence>
<dbReference type="OrthoDB" id="5409271at2759"/>
<comment type="caution">
    <text evidence="2">The sequence shown here is derived from an EMBL/GenBank/DDBJ whole genome shotgun (WGS) entry which is preliminary data.</text>
</comment>
<organism evidence="2 3">
    <name type="scientific">Plectosphaerella cucumerina</name>
    <dbReference type="NCBI Taxonomy" id="40658"/>
    <lineage>
        <taxon>Eukaryota</taxon>
        <taxon>Fungi</taxon>
        <taxon>Dikarya</taxon>
        <taxon>Ascomycota</taxon>
        <taxon>Pezizomycotina</taxon>
        <taxon>Sordariomycetes</taxon>
        <taxon>Hypocreomycetidae</taxon>
        <taxon>Glomerellales</taxon>
        <taxon>Plectosphaerellaceae</taxon>
        <taxon>Plectosphaerella</taxon>
    </lineage>
</organism>
<evidence type="ECO:0000313" key="3">
    <source>
        <dbReference type="Proteomes" id="UP000813385"/>
    </source>
</evidence>
<feature type="compositionally biased region" description="Polar residues" evidence="1">
    <location>
        <begin position="17"/>
        <end position="27"/>
    </location>
</feature>
<proteinExistence type="predicted"/>
<feature type="region of interest" description="Disordered" evidence="1">
    <location>
        <begin position="84"/>
        <end position="108"/>
    </location>
</feature>
<dbReference type="EMBL" id="JAGPXD010000004">
    <property type="protein sequence ID" value="KAH7359432.1"/>
    <property type="molecule type" value="Genomic_DNA"/>
</dbReference>
<gene>
    <name evidence="2" type="ORF">B0T11DRAFT_286302</name>
</gene>
<name>A0A8K0TF34_9PEZI</name>
<dbReference type="AlphaFoldDB" id="A0A8K0TF34"/>
<dbReference type="Proteomes" id="UP000813385">
    <property type="component" value="Unassembled WGS sequence"/>
</dbReference>
<reference evidence="2" key="1">
    <citation type="journal article" date="2021" name="Nat. Commun.">
        <title>Genetic determinants of endophytism in the Arabidopsis root mycobiome.</title>
        <authorList>
            <person name="Mesny F."/>
            <person name="Miyauchi S."/>
            <person name="Thiergart T."/>
            <person name="Pickel B."/>
            <person name="Atanasova L."/>
            <person name="Karlsson M."/>
            <person name="Huettel B."/>
            <person name="Barry K.W."/>
            <person name="Haridas S."/>
            <person name="Chen C."/>
            <person name="Bauer D."/>
            <person name="Andreopoulos W."/>
            <person name="Pangilinan J."/>
            <person name="LaButti K."/>
            <person name="Riley R."/>
            <person name="Lipzen A."/>
            <person name="Clum A."/>
            <person name="Drula E."/>
            <person name="Henrissat B."/>
            <person name="Kohler A."/>
            <person name="Grigoriev I.V."/>
            <person name="Martin F.M."/>
            <person name="Hacquard S."/>
        </authorList>
    </citation>
    <scope>NUCLEOTIDE SEQUENCE</scope>
    <source>
        <strain evidence="2">MPI-CAGE-AT-0016</strain>
    </source>
</reference>